<dbReference type="GO" id="GO:0003700">
    <property type="term" value="F:DNA-binding transcription factor activity"/>
    <property type="evidence" value="ECO:0007669"/>
    <property type="project" value="InterPro"/>
</dbReference>
<dbReference type="Gene3D" id="1.10.10.10">
    <property type="entry name" value="Winged helix-like DNA-binding domain superfamily/Winged helix DNA-binding domain"/>
    <property type="match status" value="1"/>
</dbReference>
<organism evidence="2 3">
    <name type="scientific">Diaminobutyricimonas aerilata</name>
    <dbReference type="NCBI Taxonomy" id="1162967"/>
    <lineage>
        <taxon>Bacteria</taxon>
        <taxon>Bacillati</taxon>
        <taxon>Actinomycetota</taxon>
        <taxon>Actinomycetes</taxon>
        <taxon>Micrococcales</taxon>
        <taxon>Microbacteriaceae</taxon>
        <taxon>Diaminobutyricimonas</taxon>
    </lineage>
</organism>
<name>A0A2M9CNR9_9MICO</name>
<dbReference type="AlphaFoldDB" id="A0A2M9CNR9"/>
<dbReference type="GO" id="GO:0003677">
    <property type="term" value="F:DNA binding"/>
    <property type="evidence" value="ECO:0007669"/>
    <property type="project" value="UniProtKB-KW"/>
</dbReference>
<evidence type="ECO:0000313" key="2">
    <source>
        <dbReference type="EMBL" id="PJJ73536.1"/>
    </source>
</evidence>
<dbReference type="PANTHER" id="PTHR33164">
    <property type="entry name" value="TRANSCRIPTIONAL REGULATOR, MARR FAMILY"/>
    <property type="match status" value="1"/>
</dbReference>
<dbReference type="RefSeq" id="WP_100365608.1">
    <property type="nucleotide sequence ID" value="NZ_PGFF01000001.1"/>
</dbReference>
<dbReference type="InterPro" id="IPR036388">
    <property type="entry name" value="WH-like_DNA-bd_sf"/>
</dbReference>
<dbReference type="EMBL" id="PGFF01000001">
    <property type="protein sequence ID" value="PJJ73536.1"/>
    <property type="molecule type" value="Genomic_DNA"/>
</dbReference>
<dbReference type="InterPro" id="IPR036390">
    <property type="entry name" value="WH_DNA-bd_sf"/>
</dbReference>
<dbReference type="Proteomes" id="UP000228758">
    <property type="component" value="Unassembled WGS sequence"/>
</dbReference>
<evidence type="ECO:0000259" key="1">
    <source>
        <dbReference type="PROSITE" id="PS50995"/>
    </source>
</evidence>
<feature type="domain" description="HTH marR-type" evidence="1">
    <location>
        <begin position="1"/>
        <end position="123"/>
    </location>
</feature>
<reference evidence="2 3" key="1">
    <citation type="submission" date="2017-11" db="EMBL/GenBank/DDBJ databases">
        <title>Genomic Encyclopedia of Archaeal and Bacterial Type Strains, Phase II (KMG-II): From Individual Species to Whole Genera.</title>
        <authorList>
            <person name="Goeker M."/>
        </authorList>
    </citation>
    <scope>NUCLEOTIDE SEQUENCE [LARGE SCALE GENOMIC DNA]</scope>
    <source>
        <strain evidence="2 3">DSM 27393</strain>
    </source>
</reference>
<evidence type="ECO:0000313" key="3">
    <source>
        <dbReference type="Proteomes" id="UP000228758"/>
    </source>
</evidence>
<dbReference type="SMART" id="SM00347">
    <property type="entry name" value="HTH_MARR"/>
    <property type="match status" value="1"/>
</dbReference>
<gene>
    <name evidence="2" type="ORF">CLV46_3129</name>
</gene>
<dbReference type="PROSITE" id="PS50995">
    <property type="entry name" value="HTH_MARR_2"/>
    <property type="match status" value="1"/>
</dbReference>
<comment type="caution">
    <text evidence="2">The sequence shown here is derived from an EMBL/GenBank/DDBJ whole genome shotgun (WGS) entry which is preliminary data.</text>
</comment>
<dbReference type="PANTHER" id="PTHR33164:SF99">
    <property type="entry name" value="MARR FAMILY REGULATORY PROTEIN"/>
    <property type="match status" value="1"/>
</dbReference>
<protein>
    <submittedName>
        <fullName evidence="2">DNA-binding MarR family transcriptional regulator</fullName>
    </submittedName>
</protein>
<dbReference type="InterPro" id="IPR000835">
    <property type="entry name" value="HTH_MarR-typ"/>
</dbReference>
<dbReference type="SUPFAM" id="SSF46785">
    <property type="entry name" value="Winged helix' DNA-binding domain"/>
    <property type="match status" value="1"/>
</dbReference>
<keyword evidence="3" id="KW-1185">Reference proteome</keyword>
<sequence length="123" mass="13989">MVQSDVVERWRSLQTTYLSTASALERALDEKCDLGLSEFEVLDLVAESNSDQQCLMRDLVARTPMTQSALSRIVDRLQKAELVEREECGFDRRSMFVHVTAKGSAVHAEAQRVYRSLLTHELD</sequence>
<dbReference type="GO" id="GO:0006950">
    <property type="term" value="P:response to stress"/>
    <property type="evidence" value="ECO:0007669"/>
    <property type="project" value="TreeGrafter"/>
</dbReference>
<dbReference type="Pfam" id="PF12802">
    <property type="entry name" value="MarR_2"/>
    <property type="match status" value="1"/>
</dbReference>
<accession>A0A2M9CNR9</accession>
<dbReference type="InterPro" id="IPR039422">
    <property type="entry name" value="MarR/SlyA-like"/>
</dbReference>
<proteinExistence type="predicted"/>
<dbReference type="OrthoDB" id="8635520at2"/>
<keyword evidence="2" id="KW-0238">DNA-binding</keyword>